<protein>
    <submittedName>
        <fullName evidence="2">Uncharacterized protein</fullName>
    </submittedName>
</protein>
<gene>
    <name evidence="2" type="ORF">GCM10023350_14120</name>
</gene>
<sequence>MPLGTKVTCNEGGSVSDEGTRIATGAPGVPGDLGKELAYVGTLRHQGTAPGEEHRALLARPVNRASEQGYR</sequence>
<dbReference type="EMBL" id="BAABKN010000009">
    <property type="protein sequence ID" value="GAA4731935.1"/>
    <property type="molecule type" value="Genomic_DNA"/>
</dbReference>
<reference evidence="3" key="1">
    <citation type="journal article" date="2019" name="Int. J. Syst. Evol. Microbiol.">
        <title>The Global Catalogue of Microorganisms (GCM) 10K type strain sequencing project: providing services to taxonomists for standard genome sequencing and annotation.</title>
        <authorList>
            <consortium name="The Broad Institute Genomics Platform"/>
            <consortium name="The Broad Institute Genome Sequencing Center for Infectious Disease"/>
            <person name="Wu L."/>
            <person name="Ma J."/>
        </authorList>
    </citation>
    <scope>NUCLEOTIDE SEQUENCE [LARGE SCALE GENOMIC DNA]</scope>
    <source>
        <strain evidence="3">JCM 18532</strain>
    </source>
</reference>
<evidence type="ECO:0000256" key="1">
    <source>
        <dbReference type="SAM" id="MobiDB-lite"/>
    </source>
</evidence>
<organism evidence="2 3">
    <name type="scientific">Nocardioides endophyticus</name>
    <dbReference type="NCBI Taxonomy" id="1353775"/>
    <lineage>
        <taxon>Bacteria</taxon>
        <taxon>Bacillati</taxon>
        <taxon>Actinomycetota</taxon>
        <taxon>Actinomycetes</taxon>
        <taxon>Propionibacteriales</taxon>
        <taxon>Nocardioidaceae</taxon>
        <taxon>Nocardioides</taxon>
    </lineage>
</organism>
<name>A0ABP8YJC8_9ACTN</name>
<feature type="region of interest" description="Disordered" evidence="1">
    <location>
        <begin position="1"/>
        <end position="29"/>
    </location>
</feature>
<dbReference type="RefSeq" id="WP_345526015.1">
    <property type="nucleotide sequence ID" value="NZ_BAABKN010000009.1"/>
</dbReference>
<dbReference type="Proteomes" id="UP001499882">
    <property type="component" value="Unassembled WGS sequence"/>
</dbReference>
<comment type="caution">
    <text evidence="2">The sequence shown here is derived from an EMBL/GenBank/DDBJ whole genome shotgun (WGS) entry which is preliminary data.</text>
</comment>
<accession>A0ABP8YJC8</accession>
<evidence type="ECO:0000313" key="2">
    <source>
        <dbReference type="EMBL" id="GAA4731935.1"/>
    </source>
</evidence>
<evidence type="ECO:0000313" key="3">
    <source>
        <dbReference type="Proteomes" id="UP001499882"/>
    </source>
</evidence>
<proteinExistence type="predicted"/>
<keyword evidence="3" id="KW-1185">Reference proteome</keyword>